<dbReference type="Proteomes" id="UP001458880">
    <property type="component" value="Unassembled WGS sequence"/>
</dbReference>
<reference evidence="1 2" key="1">
    <citation type="journal article" date="2024" name="BMC Genomics">
        <title>De novo assembly and annotation of Popillia japonica's genome with initial clues to its potential as an invasive pest.</title>
        <authorList>
            <person name="Cucini C."/>
            <person name="Boschi S."/>
            <person name="Funari R."/>
            <person name="Cardaioli E."/>
            <person name="Iannotti N."/>
            <person name="Marturano G."/>
            <person name="Paoli F."/>
            <person name="Bruttini M."/>
            <person name="Carapelli A."/>
            <person name="Frati F."/>
            <person name="Nardi F."/>
        </authorList>
    </citation>
    <scope>NUCLEOTIDE SEQUENCE [LARGE SCALE GENOMIC DNA]</scope>
    <source>
        <strain evidence="1">DMR45628</strain>
    </source>
</reference>
<sequence length="172" mass="20267">RLKHEDYNILTSLIITLFPKENSLTYYTPPTKKSCSSNGRHIRAKGKLVDKAKNLLYISGEAKRKINSVPETLPFLYISGEAKRKINSVPETLPFYKIDCDDDIRNAIDWLKVRREPWNDVMIKWKLTYNYRNKDKSSTVDQFIKNWPILEDARAESLVDRYHKRKSVTKFI</sequence>
<name>A0AAW1HF50_POPJA</name>
<dbReference type="EMBL" id="JASPKY010001494">
    <property type="protein sequence ID" value="KAK9674814.1"/>
    <property type="molecule type" value="Genomic_DNA"/>
</dbReference>
<protein>
    <submittedName>
        <fullName evidence="1">Uncharacterized protein</fullName>
    </submittedName>
</protein>
<evidence type="ECO:0000313" key="2">
    <source>
        <dbReference type="Proteomes" id="UP001458880"/>
    </source>
</evidence>
<organism evidence="1 2">
    <name type="scientific">Popillia japonica</name>
    <name type="common">Japanese beetle</name>
    <dbReference type="NCBI Taxonomy" id="7064"/>
    <lineage>
        <taxon>Eukaryota</taxon>
        <taxon>Metazoa</taxon>
        <taxon>Ecdysozoa</taxon>
        <taxon>Arthropoda</taxon>
        <taxon>Hexapoda</taxon>
        <taxon>Insecta</taxon>
        <taxon>Pterygota</taxon>
        <taxon>Neoptera</taxon>
        <taxon>Endopterygota</taxon>
        <taxon>Coleoptera</taxon>
        <taxon>Polyphaga</taxon>
        <taxon>Scarabaeiformia</taxon>
        <taxon>Scarabaeidae</taxon>
        <taxon>Rutelinae</taxon>
        <taxon>Popillia</taxon>
    </lineage>
</organism>
<gene>
    <name evidence="1" type="ORF">QE152_g40834</name>
</gene>
<accession>A0AAW1HF50</accession>
<proteinExistence type="predicted"/>
<evidence type="ECO:0000313" key="1">
    <source>
        <dbReference type="EMBL" id="KAK9674814.1"/>
    </source>
</evidence>
<keyword evidence="2" id="KW-1185">Reference proteome</keyword>
<comment type="caution">
    <text evidence="1">The sequence shown here is derived from an EMBL/GenBank/DDBJ whole genome shotgun (WGS) entry which is preliminary data.</text>
</comment>
<dbReference type="AlphaFoldDB" id="A0AAW1HF50"/>
<feature type="non-terminal residue" evidence="1">
    <location>
        <position position="1"/>
    </location>
</feature>